<name>A0A381PEK1_9ZZZZ</name>
<dbReference type="AlphaFoldDB" id="A0A381PEK1"/>
<sequence>MGLPLTGARTFLRSDTVLRWAPWNESQPIDLELTSIPVADPVDSGFPAQELFHRRLLDGDVAMWNPFPAGGTPLASVPHQGLFDPLNLPFLLLPDRVAPAWIKLAELSVAIAGMFLLLRGLGVSQAASLVSGFVYSFSGFQTVWTNWPQSHVGAYLPWLLWAAERLLRRRDLSSCVAISLVTASMLLAGFPALTAWGVALMLVWLLLRCLTQSRSDRRTVRLIGAAGGSVALGAGLAAWQLLPFLHQVGGTDLSHRVQTSVDHLSPSLMATAAIPTAFGSHAQGFFYGDRNYIESSVFLGAGALVLVVAAICRRPSPSVCRSTTAITGGLLAVTTLLIFAGGPLLALAQNLPVFESNFVGRMRSIWLLLLAILVGLGLEAVTSSDRLDDSQVRGRLSQLRFPALVAASAIAVFGVWHVLRRAAEEGHLSAVVRPVVIALAAAAVVIGCIAARGHTQLKGSLPVVVAAVAAVEILLFVSPFWPSEVPERHYPSTPAHDFLATEAVGDRVATHDLALYAGTTTHYGIRTVTGHVFHQPTWRDLLIAVDPEALDRSYTFSFLEFLDVDRLKSTILDRMAVRWLVTQVDFPLPGSSFELSQGTTATRIDSGSPLTIAVKSQPVRGIEFEVTEDVVTTDLAARLRVEIVGPDGMVRVGRRHVRGFLPAGRHWVPVAAEDLPVGGEALVRLRLDGDDGTMSVRTDDFGAPVLHGMAPVSDGLRLAYADDVAIWENLDAVQRVRFASDAIVVPDQGERISALQTPLPSEVVVLSEQSNHLTDPEGATAVIHQVDDQIDSLEISLTSTGPGWLVIADAMQTGWSVTVNGVSGALVHADHALVGVAVPKGLSVVTLVYEPPGLGAGVAVSVTSLLMLLLLAWAASRNRVPGQLS</sequence>
<evidence type="ECO:0000313" key="2">
    <source>
        <dbReference type="EMBL" id="SUZ63923.1"/>
    </source>
</evidence>
<dbReference type="EMBL" id="UINC01000927">
    <property type="protein sequence ID" value="SUZ63923.1"/>
    <property type="molecule type" value="Genomic_DNA"/>
</dbReference>
<accession>A0A381PEK1</accession>
<feature type="transmembrane region" description="Helical" evidence="1">
    <location>
        <begin position="219"/>
        <end position="242"/>
    </location>
</feature>
<dbReference type="PANTHER" id="PTHR38454:SF1">
    <property type="entry name" value="INTEGRAL MEMBRANE PROTEIN"/>
    <property type="match status" value="1"/>
</dbReference>
<dbReference type="PANTHER" id="PTHR38454">
    <property type="entry name" value="INTEGRAL MEMBRANE PROTEIN-RELATED"/>
    <property type="match status" value="1"/>
</dbReference>
<proteinExistence type="predicted"/>
<dbReference type="InterPro" id="IPR018580">
    <property type="entry name" value="Uncharacterised_YfhO"/>
</dbReference>
<keyword evidence="1" id="KW-0472">Membrane</keyword>
<feature type="transmembrane region" description="Helical" evidence="1">
    <location>
        <begin position="292"/>
        <end position="312"/>
    </location>
</feature>
<feature type="transmembrane region" description="Helical" evidence="1">
    <location>
        <begin position="324"/>
        <end position="345"/>
    </location>
</feature>
<protein>
    <recommendedName>
        <fullName evidence="3">Membrane protein 6-pyruvoyl-tetrahydropterin synthase-related domain-containing protein</fullName>
    </recommendedName>
</protein>
<feature type="transmembrane region" description="Helical" evidence="1">
    <location>
        <begin position="176"/>
        <end position="207"/>
    </location>
</feature>
<feature type="transmembrane region" description="Helical" evidence="1">
    <location>
        <begin position="401"/>
        <end position="419"/>
    </location>
</feature>
<feature type="transmembrane region" description="Helical" evidence="1">
    <location>
        <begin position="463"/>
        <end position="481"/>
    </location>
</feature>
<reference evidence="2" key="1">
    <citation type="submission" date="2018-05" db="EMBL/GenBank/DDBJ databases">
        <authorList>
            <person name="Lanie J.A."/>
            <person name="Ng W.-L."/>
            <person name="Kazmierczak K.M."/>
            <person name="Andrzejewski T.M."/>
            <person name="Davidsen T.M."/>
            <person name="Wayne K.J."/>
            <person name="Tettelin H."/>
            <person name="Glass J.I."/>
            <person name="Rusch D."/>
            <person name="Podicherti R."/>
            <person name="Tsui H.-C.T."/>
            <person name="Winkler M.E."/>
        </authorList>
    </citation>
    <scope>NUCLEOTIDE SEQUENCE</scope>
</reference>
<feature type="transmembrane region" description="Helical" evidence="1">
    <location>
        <begin position="854"/>
        <end position="875"/>
    </location>
</feature>
<keyword evidence="1" id="KW-1133">Transmembrane helix</keyword>
<evidence type="ECO:0008006" key="3">
    <source>
        <dbReference type="Google" id="ProtNLM"/>
    </source>
</evidence>
<gene>
    <name evidence="2" type="ORF">METZ01_LOCUS16777</name>
</gene>
<feature type="transmembrane region" description="Helical" evidence="1">
    <location>
        <begin position="365"/>
        <end position="381"/>
    </location>
</feature>
<organism evidence="2">
    <name type="scientific">marine metagenome</name>
    <dbReference type="NCBI Taxonomy" id="408172"/>
    <lineage>
        <taxon>unclassified sequences</taxon>
        <taxon>metagenomes</taxon>
        <taxon>ecological metagenomes</taxon>
    </lineage>
</organism>
<dbReference type="Pfam" id="PF09586">
    <property type="entry name" value="YfhO"/>
    <property type="match status" value="1"/>
</dbReference>
<evidence type="ECO:0000256" key="1">
    <source>
        <dbReference type="SAM" id="Phobius"/>
    </source>
</evidence>
<keyword evidence="1" id="KW-0812">Transmembrane</keyword>
<feature type="transmembrane region" description="Helical" evidence="1">
    <location>
        <begin position="431"/>
        <end position="451"/>
    </location>
</feature>